<dbReference type="AlphaFoldDB" id="A0A2Z2HI90"/>
<dbReference type="RefSeq" id="WP_086907092.1">
    <property type="nucleotide sequence ID" value="NZ_CP021324.1"/>
</dbReference>
<dbReference type="SMART" id="SM01397">
    <property type="entry name" value="Ribosomal_S3Ae"/>
    <property type="match status" value="1"/>
</dbReference>
<keyword evidence="2 3" id="KW-0687">Ribonucleoprotein</keyword>
<dbReference type="GeneID" id="32900748"/>
<dbReference type="GO" id="GO:0003735">
    <property type="term" value="F:structural constituent of ribosome"/>
    <property type="evidence" value="ECO:0007669"/>
    <property type="project" value="InterPro"/>
</dbReference>
<reference evidence="4 5" key="1">
    <citation type="journal article" date="2017" name="Environ. Microbiol.">
        <title>Genome and epigenome of a novel marine Thaumarchaeota strain suggest viral infection, phosphorothioation DNA modification and multiple restriction systems.</title>
        <authorList>
            <person name="Ahlgren N.A."/>
            <person name="Chen Y."/>
            <person name="Needham D.M."/>
            <person name="Parada A.E."/>
            <person name="Sachdeva R."/>
            <person name="Trinh V."/>
            <person name="Chen T."/>
            <person name="Fuhrman J.A."/>
        </authorList>
    </citation>
    <scope>NUCLEOTIDE SEQUENCE [LARGE SCALE GENOMIC DNA]</scope>
    <source>
        <strain evidence="4 5">SPOT01</strain>
    </source>
</reference>
<dbReference type="KEGG" id="nct:NMSP_0247"/>
<dbReference type="GO" id="GO:1990904">
    <property type="term" value="C:ribonucleoprotein complex"/>
    <property type="evidence" value="ECO:0007669"/>
    <property type="project" value="UniProtKB-KW"/>
</dbReference>
<dbReference type="EMBL" id="CP021324">
    <property type="protein sequence ID" value="ARS63877.1"/>
    <property type="molecule type" value="Genomic_DNA"/>
</dbReference>
<dbReference type="GO" id="GO:0005840">
    <property type="term" value="C:ribosome"/>
    <property type="evidence" value="ECO:0007669"/>
    <property type="project" value="UniProtKB-KW"/>
</dbReference>
<evidence type="ECO:0000313" key="5">
    <source>
        <dbReference type="Proteomes" id="UP000249949"/>
    </source>
</evidence>
<organism evidence="4 5">
    <name type="scientific">Candidatus Nitrosomarinus catalinensis</name>
    <dbReference type="NCBI Taxonomy" id="1898749"/>
    <lineage>
        <taxon>Archaea</taxon>
        <taxon>Nitrososphaerota</taxon>
        <taxon>Nitrososphaeria</taxon>
        <taxon>Nitrosopumilales</taxon>
        <taxon>Nitrosopumilaceae</taxon>
        <taxon>Candidatus Nitrosomarinus</taxon>
    </lineage>
</organism>
<evidence type="ECO:0000313" key="4">
    <source>
        <dbReference type="EMBL" id="ARS63877.1"/>
    </source>
</evidence>
<dbReference type="Pfam" id="PF01015">
    <property type="entry name" value="Ribosomal_S3Ae"/>
    <property type="match status" value="1"/>
</dbReference>
<protein>
    <recommendedName>
        <fullName evidence="3">Small ribosomal subunit protein eS1</fullName>
    </recommendedName>
</protein>
<name>A0A2Z2HI90_9ARCH</name>
<keyword evidence="5" id="KW-1185">Reference proteome</keyword>
<dbReference type="InterPro" id="IPR030838">
    <property type="entry name" value="Ribosomal_eS1_arc"/>
</dbReference>
<evidence type="ECO:0000256" key="2">
    <source>
        <dbReference type="ARBA" id="ARBA00023274"/>
    </source>
</evidence>
<keyword evidence="1 3" id="KW-0689">Ribosomal protein</keyword>
<dbReference type="Proteomes" id="UP000249949">
    <property type="component" value="Chromosome"/>
</dbReference>
<dbReference type="HAMAP" id="MF_00359">
    <property type="entry name" value="Ribosomal_eS1"/>
    <property type="match status" value="1"/>
</dbReference>
<gene>
    <name evidence="3 4" type="primary">rps3ae</name>
    <name evidence="4" type="ORF">NMSP_0247</name>
</gene>
<sequence>MARRKGRIKDKWREKRWVNVNAPDSFNNVPLAYVPITDDENASGRVIEVTLFDILKGDPSQHQYKIYFQIDKVDGEKASTIFKRFEYSKEFLRSLVRRGSSKINFIIDIKTKDGYVFRIKIIALTYRALNTSRKHALRIIARDIINNTVPEMTIDQFVQATVYSKINSDLMAAFKRVIKVRHVGLEKVKLIRTADKETKLLEA</sequence>
<evidence type="ECO:0000256" key="1">
    <source>
        <dbReference type="ARBA" id="ARBA00022980"/>
    </source>
</evidence>
<dbReference type="GO" id="GO:0006412">
    <property type="term" value="P:translation"/>
    <property type="evidence" value="ECO:0007669"/>
    <property type="project" value="UniProtKB-UniRule"/>
</dbReference>
<evidence type="ECO:0000256" key="3">
    <source>
        <dbReference type="HAMAP-Rule" id="MF_00359"/>
    </source>
</evidence>
<proteinExistence type="inferred from homology"/>
<accession>A0A2Z2HI90</accession>
<dbReference type="InterPro" id="IPR001593">
    <property type="entry name" value="Ribosomal_eS1"/>
</dbReference>
<dbReference type="NCBIfam" id="NF003142">
    <property type="entry name" value="PRK04057.1"/>
    <property type="match status" value="1"/>
</dbReference>
<comment type="similarity">
    <text evidence="3">Belongs to the eukaryotic ribosomal protein eS1 family.</text>
</comment>
<dbReference type="OrthoDB" id="30639at2157"/>